<dbReference type="InterPro" id="IPR006680">
    <property type="entry name" value="Amidohydro-rel"/>
</dbReference>
<evidence type="ECO:0000313" key="3">
    <source>
        <dbReference type="EMBL" id="ROR73085.1"/>
    </source>
</evidence>
<dbReference type="GO" id="GO:0016787">
    <property type="term" value="F:hydrolase activity"/>
    <property type="evidence" value="ECO:0007669"/>
    <property type="project" value="InterPro"/>
</dbReference>
<reference evidence="3 4" key="1">
    <citation type="submission" date="2018-11" db="EMBL/GenBank/DDBJ databases">
        <title>Sequencing the genomes of 1000 actinobacteria strains.</title>
        <authorList>
            <person name="Klenk H.-P."/>
        </authorList>
    </citation>
    <scope>NUCLEOTIDE SEQUENCE [LARGE SCALE GENOMIC DNA]</scope>
    <source>
        <strain evidence="3 4">DSM 11294</strain>
    </source>
</reference>
<comment type="caution">
    <text evidence="3">The sequence shown here is derived from an EMBL/GenBank/DDBJ whole genome shotgun (WGS) entry which is preliminary data.</text>
</comment>
<dbReference type="RefSeq" id="WP_170163231.1">
    <property type="nucleotide sequence ID" value="NZ_RKHK01000001.1"/>
</dbReference>
<comment type="similarity">
    <text evidence="1">Belongs to the metallo-dependent hydrolases superfamily.</text>
</comment>
<evidence type="ECO:0000313" key="4">
    <source>
        <dbReference type="Proteomes" id="UP000280668"/>
    </source>
</evidence>
<dbReference type="PANTHER" id="PTHR43569:SF2">
    <property type="entry name" value="AMIDOHYDROLASE-RELATED DOMAIN-CONTAINING PROTEIN"/>
    <property type="match status" value="1"/>
</dbReference>
<name>A0A3N2BCW8_9MICO</name>
<dbReference type="InterPro" id="IPR052350">
    <property type="entry name" value="Metallo-dep_Lactonases"/>
</dbReference>
<organism evidence="3 4">
    <name type="scientific">Bogoriella caseilytica</name>
    <dbReference type="NCBI Taxonomy" id="56055"/>
    <lineage>
        <taxon>Bacteria</taxon>
        <taxon>Bacillati</taxon>
        <taxon>Actinomycetota</taxon>
        <taxon>Actinomycetes</taxon>
        <taxon>Micrococcales</taxon>
        <taxon>Bogoriellaceae</taxon>
        <taxon>Bogoriella</taxon>
    </lineage>
</organism>
<dbReference type="AlphaFoldDB" id="A0A3N2BCW8"/>
<dbReference type="EMBL" id="RKHK01000001">
    <property type="protein sequence ID" value="ROR73085.1"/>
    <property type="molecule type" value="Genomic_DNA"/>
</dbReference>
<dbReference type="SUPFAM" id="SSF51556">
    <property type="entry name" value="Metallo-dependent hydrolases"/>
    <property type="match status" value="1"/>
</dbReference>
<keyword evidence="4" id="KW-1185">Reference proteome</keyword>
<protein>
    <submittedName>
        <fullName evidence="3">L-fuconolactonase</fullName>
    </submittedName>
</protein>
<gene>
    <name evidence="3" type="ORF">EDD31_1451</name>
</gene>
<proteinExistence type="inferred from homology"/>
<dbReference type="Pfam" id="PF04909">
    <property type="entry name" value="Amidohydro_2"/>
    <property type="match status" value="1"/>
</dbReference>
<feature type="domain" description="Amidohydrolase-related" evidence="2">
    <location>
        <begin position="16"/>
        <end position="306"/>
    </location>
</feature>
<dbReference type="InterPro" id="IPR032466">
    <property type="entry name" value="Metal_Hydrolase"/>
</dbReference>
<sequence>MPEPQSTPGSAAPLTDTHLHVWDLRGGPYGVSYPWLTSGPLRRTHTWAEVQPQLCAAGVERVVLVQASDQLAETDELLRVAREARLPAAGHGGASPVSAEPVEVAVVGWLPLADAAAVEREIDRRPATELVGVRHLIHDEPDDRWMLRSDVAAGMAVLEAQGLAFDAVAERPDLLAQLPEVAKRHPGLPIVLDHLGKPPITAGWGSEEAALWRAQIRQVAAHPQVAAKFSGLATITAEAQEWRPYLDHALESFGTGRLMLGSDWPVSTLAGEYADIMGAQVSLLAELSERERRAIGHENAHRIYRLAPAA</sequence>
<dbReference type="Proteomes" id="UP000280668">
    <property type="component" value="Unassembled WGS sequence"/>
</dbReference>
<accession>A0A3N2BCW8</accession>
<dbReference type="PANTHER" id="PTHR43569">
    <property type="entry name" value="AMIDOHYDROLASE"/>
    <property type="match status" value="1"/>
</dbReference>
<dbReference type="Gene3D" id="3.20.20.140">
    <property type="entry name" value="Metal-dependent hydrolases"/>
    <property type="match status" value="1"/>
</dbReference>
<evidence type="ECO:0000259" key="2">
    <source>
        <dbReference type="Pfam" id="PF04909"/>
    </source>
</evidence>
<evidence type="ECO:0000256" key="1">
    <source>
        <dbReference type="ARBA" id="ARBA00038310"/>
    </source>
</evidence>